<dbReference type="PANTHER" id="PTHR43280">
    <property type="entry name" value="ARAC-FAMILY TRANSCRIPTIONAL REGULATOR"/>
    <property type="match status" value="1"/>
</dbReference>
<evidence type="ECO:0000259" key="4">
    <source>
        <dbReference type="PROSITE" id="PS01124"/>
    </source>
</evidence>
<gene>
    <name evidence="5" type="ORF">Ana3638_09040</name>
</gene>
<dbReference type="InterPro" id="IPR018060">
    <property type="entry name" value="HTH_AraC"/>
</dbReference>
<reference evidence="5 6" key="1">
    <citation type="submission" date="2020-01" db="EMBL/GenBank/DDBJ databases">
        <title>Genome analysis of Anaerocolumna sp. CBA3638.</title>
        <authorList>
            <person name="Kim J."/>
            <person name="Roh S.W."/>
        </authorList>
    </citation>
    <scope>NUCLEOTIDE SEQUENCE [LARGE SCALE GENOMIC DNA]</scope>
    <source>
        <strain evidence="5 6">CBA3638</strain>
    </source>
</reference>
<evidence type="ECO:0000313" key="6">
    <source>
        <dbReference type="Proteomes" id="UP000464314"/>
    </source>
</evidence>
<name>A0A6P1TID3_9FIRM</name>
<dbReference type="RefSeq" id="WP_161837722.1">
    <property type="nucleotide sequence ID" value="NZ_CP048000.1"/>
</dbReference>
<accession>A0A6P1TID3</accession>
<dbReference type="AlphaFoldDB" id="A0A6P1TID3"/>
<evidence type="ECO:0000256" key="3">
    <source>
        <dbReference type="ARBA" id="ARBA00023163"/>
    </source>
</evidence>
<keyword evidence="6" id="KW-1185">Reference proteome</keyword>
<dbReference type="PROSITE" id="PS01124">
    <property type="entry name" value="HTH_ARAC_FAMILY_2"/>
    <property type="match status" value="1"/>
</dbReference>
<organism evidence="5 6">
    <name type="scientific">Anaerocolumna sedimenticola</name>
    <dbReference type="NCBI Taxonomy" id="2696063"/>
    <lineage>
        <taxon>Bacteria</taxon>
        <taxon>Bacillati</taxon>
        <taxon>Bacillota</taxon>
        <taxon>Clostridia</taxon>
        <taxon>Lachnospirales</taxon>
        <taxon>Lachnospiraceae</taxon>
        <taxon>Anaerocolumna</taxon>
    </lineage>
</organism>
<sequence length="164" mass="19294">MEISQGKDILPGYNNHYTIREMVESLQNSSYKLCDFLNEKKKSRNNELKENIIHYLEENYTDSSLTMAAVSHKMRISEKYLCNFIKEQTGETFAVYLERIRIQHAKEYLITTNWSNEKVAEQTGFAAVNTFYRAFSKQTGVSPGIYRSSYQQYQKETINRNELQ</sequence>
<dbReference type="SMART" id="SM00342">
    <property type="entry name" value="HTH_ARAC"/>
    <property type="match status" value="1"/>
</dbReference>
<dbReference type="GO" id="GO:0003700">
    <property type="term" value="F:DNA-binding transcription factor activity"/>
    <property type="evidence" value="ECO:0007669"/>
    <property type="project" value="InterPro"/>
</dbReference>
<dbReference type="Pfam" id="PF12833">
    <property type="entry name" value="HTH_18"/>
    <property type="match status" value="1"/>
</dbReference>
<dbReference type="PANTHER" id="PTHR43280:SF10">
    <property type="entry name" value="REGULATORY PROTEIN POCR"/>
    <property type="match status" value="1"/>
</dbReference>
<dbReference type="EMBL" id="CP048000">
    <property type="protein sequence ID" value="QHQ60894.1"/>
    <property type="molecule type" value="Genomic_DNA"/>
</dbReference>
<dbReference type="Gene3D" id="1.10.10.60">
    <property type="entry name" value="Homeodomain-like"/>
    <property type="match status" value="2"/>
</dbReference>
<evidence type="ECO:0000256" key="1">
    <source>
        <dbReference type="ARBA" id="ARBA00023015"/>
    </source>
</evidence>
<dbReference type="InterPro" id="IPR009057">
    <property type="entry name" value="Homeodomain-like_sf"/>
</dbReference>
<evidence type="ECO:0000256" key="2">
    <source>
        <dbReference type="ARBA" id="ARBA00023125"/>
    </source>
</evidence>
<keyword evidence="1" id="KW-0805">Transcription regulation</keyword>
<dbReference type="GO" id="GO:0043565">
    <property type="term" value="F:sequence-specific DNA binding"/>
    <property type="evidence" value="ECO:0007669"/>
    <property type="project" value="InterPro"/>
</dbReference>
<keyword evidence="3" id="KW-0804">Transcription</keyword>
<protein>
    <submittedName>
        <fullName evidence="5">Helix-turn-helix domain-containing protein</fullName>
    </submittedName>
</protein>
<dbReference type="Proteomes" id="UP000464314">
    <property type="component" value="Chromosome"/>
</dbReference>
<evidence type="ECO:0000313" key="5">
    <source>
        <dbReference type="EMBL" id="QHQ60894.1"/>
    </source>
</evidence>
<dbReference type="SUPFAM" id="SSF46689">
    <property type="entry name" value="Homeodomain-like"/>
    <property type="match status" value="1"/>
</dbReference>
<feature type="domain" description="HTH araC/xylS-type" evidence="4">
    <location>
        <begin position="50"/>
        <end position="149"/>
    </location>
</feature>
<keyword evidence="2" id="KW-0238">DNA-binding</keyword>
<proteinExistence type="predicted"/>
<dbReference type="KEGG" id="anr:Ana3638_09040"/>